<dbReference type="Pfam" id="PF00753">
    <property type="entry name" value="Lactamase_B"/>
    <property type="match status" value="1"/>
</dbReference>
<name>A0ABW1YI45_9DEIO</name>
<keyword evidence="3" id="KW-1185">Reference proteome</keyword>
<dbReference type="CDD" id="cd07726">
    <property type="entry name" value="ST1585-like_MBL-fold"/>
    <property type="match status" value="1"/>
</dbReference>
<dbReference type="InterPro" id="IPR001279">
    <property type="entry name" value="Metallo-B-lactamas"/>
</dbReference>
<dbReference type="PANTHER" id="PTHR42951:SF22">
    <property type="entry name" value="METALLO BETA-LACTAMASE SUPERFAMILY LIPOPROTEIN"/>
    <property type="match status" value="1"/>
</dbReference>
<evidence type="ECO:0000313" key="3">
    <source>
        <dbReference type="Proteomes" id="UP001596297"/>
    </source>
</evidence>
<proteinExistence type="predicted"/>
<dbReference type="InterPro" id="IPR037482">
    <property type="entry name" value="ST1585_MBL-fold"/>
</dbReference>
<dbReference type="InterPro" id="IPR050855">
    <property type="entry name" value="NDM-1-like"/>
</dbReference>
<dbReference type="SUPFAM" id="SSF56281">
    <property type="entry name" value="Metallo-hydrolase/oxidoreductase"/>
    <property type="match status" value="1"/>
</dbReference>
<evidence type="ECO:0000313" key="2">
    <source>
        <dbReference type="EMBL" id="MFC6592534.1"/>
    </source>
</evidence>
<dbReference type="Gene3D" id="3.60.15.10">
    <property type="entry name" value="Ribonuclease Z/Hydroxyacylglutathione hydrolase-like"/>
    <property type="match status" value="1"/>
</dbReference>
<dbReference type="RefSeq" id="WP_380083566.1">
    <property type="nucleotide sequence ID" value="NZ_JBHSWD010000001.1"/>
</dbReference>
<accession>A0ABW1YI45</accession>
<protein>
    <submittedName>
        <fullName evidence="2">MBL fold metallo-hydrolase</fullName>
    </submittedName>
</protein>
<sequence length="311" mass="33433">MPALPETPDAPRPLTGLTPATLDLHFLGNLGAVASYAFDTGDGLALVDTGPSTTLEALKSGLKAHGARLEDVRHILLTHIHLDHAGAAGTLLEELPQARLYVHARGAAHLLRPGRLLSSAAHIYGDRMESLWGEMRPVTQDRLTALEESSTLRLGRTEVRALPTPGHAVHHLSFVAGEELYAGDVGGIRVAQEQQPTAPTPPPDIDLAAWENSAALLRGLDVRWIHLAHFGTYAQEAAHWDGLMDSLHRASEIVGRGLEAGASQEDMTRHLTEALYAGLDAGLVARLEATNPAWMNVQGLTRAWQLRKGEA</sequence>
<reference evidence="3" key="1">
    <citation type="journal article" date="2019" name="Int. J. Syst. Evol. Microbiol.">
        <title>The Global Catalogue of Microorganisms (GCM) 10K type strain sequencing project: providing services to taxonomists for standard genome sequencing and annotation.</title>
        <authorList>
            <consortium name="The Broad Institute Genomics Platform"/>
            <consortium name="The Broad Institute Genome Sequencing Center for Infectious Disease"/>
            <person name="Wu L."/>
            <person name="Ma J."/>
        </authorList>
    </citation>
    <scope>NUCLEOTIDE SEQUENCE [LARGE SCALE GENOMIC DNA]</scope>
    <source>
        <strain evidence="3">CGMCC 1.15772</strain>
    </source>
</reference>
<dbReference type="InterPro" id="IPR036866">
    <property type="entry name" value="RibonucZ/Hydroxyglut_hydro"/>
</dbReference>
<gene>
    <name evidence="2" type="ORF">ACFP81_11370</name>
</gene>
<dbReference type="PANTHER" id="PTHR42951">
    <property type="entry name" value="METALLO-BETA-LACTAMASE DOMAIN-CONTAINING"/>
    <property type="match status" value="1"/>
</dbReference>
<evidence type="ECO:0000259" key="1">
    <source>
        <dbReference type="SMART" id="SM00849"/>
    </source>
</evidence>
<dbReference type="Proteomes" id="UP001596297">
    <property type="component" value="Unassembled WGS sequence"/>
</dbReference>
<dbReference type="EMBL" id="JBHSWD010000001">
    <property type="protein sequence ID" value="MFC6592534.1"/>
    <property type="molecule type" value="Genomic_DNA"/>
</dbReference>
<organism evidence="2 3">
    <name type="scientific">Deinococcus lacus</name>
    <dbReference type="NCBI Taxonomy" id="392561"/>
    <lineage>
        <taxon>Bacteria</taxon>
        <taxon>Thermotogati</taxon>
        <taxon>Deinococcota</taxon>
        <taxon>Deinococci</taxon>
        <taxon>Deinococcales</taxon>
        <taxon>Deinococcaceae</taxon>
        <taxon>Deinococcus</taxon>
    </lineage>
</organism>
<dbReference type="SMART" id="SM00849">
    <property type="entry name" value="Lactamase_B"/>
    <property type="match status" value="1"/>
</dbReference>
<comment type="caution">
    <text evidence="2">The sequence shown here is derived from an EMBL/GenBank/DDBJ whole genome shotgun (WGS) entry which is preliminary data.</text>
</comment>
<feature type="domain" description="Metallo-beta-lactamase" evidence="1">
    <location>
        <begin position="32"/>
        <end position="229"/>
    </location>
</feature>